<gene>
    <name evidence="2" type="ORF">J2Z31_005518</name>
</gene>
<sequence>MQNVVYLLDPETALFRVVELFDAISFKPISDLLGCKLTQMVRFDESHWLFVDEEGLREGLTAFTICDRYPQPLGGKIVLAGTDGSESYHSPSIDIGAAAAHFRCCRPVIDPVFVTDDNVQSKGLIPAGSLADLKVRIERRSPMPVHGSA</sequence>
<organism evidence="2 3">
    <name type="scientific">Sinorhizobium kostiense</name>
    <dbReference type="NCBI Taxonomy" id="76747"/>
    <lineage>
        <taxon>Bacteria</taxon>
        <taxon>Pseudomonadati</taxon>
        <taxon>Pseudomonadota</taxon>
        <taxon>Alphaproteobacteria</taxon>
        <taxon>Hyphomicrobiales</taxon>
        <taxon>Rhizobiaceae</taxon>
        <taxon>Sinorhizobium/Ensifer group</taxon>
        <taxon>Sinorhizobium</taxon>
    </lineage>
</organism>
<dbReference type="Proteomes" id="UP000730739">
    <property type="component" value="Unassembled WGS sequence"/>
</dbReference>
<evidence type="ECO:0000259" key="1">
    <source>
        <dbReference type="Pfam" id="PF12957"/>
    </source>
</evidence>
<feature type="domain" description="DUF3846" evidence="1">
    <location>
        <begin position="5"/>
        <end position="90"/>
    </location>
</feature>
<dbReference type="InterPro" id="IPR024559">
    <property type="entry name" value="DUF3846"/>
</dbReference>
<dbReference type="Pfam" id="PF12957">
    <property type="entry name" value="DUF3846"/>
    <property type="match status" value="1"/>
</dbReference>
<evidence type="ECO:0000313" key="2">
    <source>
        <dbReference type="EMBL" id="MBP2238977.1"/>
    </source>
</evidence>
<accession>A0ABS4R7W5</accession>
<reference evidence="2 3" key="1">
    <citation type="submission" date="2021-03" db="EMBL/GenBank/DDBJ databases">
        <title>Genomic Encyclopedia of Type Strains, Phase IV (KMG-IV): sequencing the most valuable type-strain genomes for metagenomic binning, comparative biology and taxonomic classification.</title>
        <authorList>
            <person name="Goeker M."/>
        </authorList>
    </citation>
    <scope>NUCLEOTIDE SEQUENCE [LARGE SCALE GENOMIC DNA]</scope>
    <source>
        <strain evidence="2 3">DSM 13372</strain>
    </source>
</reference>
<comment type="caution">
    <text evidence="2">The sequence shown here is derived from an EMBL/GenBank/DDBJ whole genome shotgun (WGS) entry which is preliminary data.</text>
</comment>
<dbReference type="EMBL" id="JAGILA010000010">
    <property type="protein sequence ID" value="MBP2238977.1"/>
    <property type="molecule type" value="Genomic_DNA"/>
</dbReference>
<evidence type="ECO:0000313" key="3">
    <source>
        <dbReference type="Proteomes" id="UP000730739"/>
    </source>
</evidence>
<name>A0ABS4R7W5_9HYPH</name>
<protein>
    <recommendedName>
        <fullName evidence="1">DUF3846 domain-containing protein</fullName>
    </recommendedName>
</protein>
<keyword evidence="3" id="KW-1185">Reference proteome</keyword>
<dbReference type="RefSeq" id="WP_209606412.1">
    <property type="nucleotide sequence ID" value="NZ_JAGILA010000010.1"/>
</dbReference>
<proteinExistence type="predicted"/>